<sequence>MNLVLSRFLAYLHVGLQVALQMCIYPCHLHPQPCHILARIGHTVRLGALLPTRQQSRIQGALNRALVHLRQSGNNFLPYNLSLEVLSREPLNGDPESMFRCVCQDIVVQGVSAVLAFPQSHEELIQVEFMSSFLEIPFISIIEQDEPLKTQYSKQQTERMPVAPVVSVSSSAASCSGFSWQGNLKRFSSRQTLPAYGHKGTKAPLILHKEP</sequence>
<keyword evidence="3" id="KW-1185">Reference proteome</keyword>
<name>A0ABR3NUT4_9TELE</name>
<gene>
    <name evidence="2" type="ORF">QQF64_014941</name>
</gene>
<keyword evidence="1" id="KW-0732">Signal</keyword>
<organism evidence="2 3">
    <name type="scientific">Cirrhinus molitorella</name>
    <name type="common">mud carp</name>
    <dbReference type="NCBI Taxonomy" id="172907"/>
    <lineage>
        <taxon>Eukaryota</taxon>
        <taxon>Metazoa</taxon>
        <taxon>Chordata</taxon>
        <taxon>Craniata</taxon>
        <taxon>Vertebrata</taxon>
        <taxon>Euteleostomi</taxon>
        <taxon>Actinopterygii</taxon>
        <taxon>Neopterygii</taxon>
        <taxon>Teleostei</taxon>
        <taxon>Ostariophysi</taxon>
        <taxon>Cypriniformes</taxon>
        <taxon>Cyprinidae</taxon>
        <taxon>Labeoninae</taxon>
        <taxon>Labeonini</taxon>
        <taxon>Cirrhinus</taxon>
    </lineage>
</organism>
<feature type="chain" id="PRO_5045673754" evidence="1">
    <location>
        <begin position="22"/>
        <end position="211"/>
    </location>
</feature>
<accession>A0ABR3NUT4</accession>
<dbReference type="EMBL" id="JAYMGO010000002">
    <property type="protein sequence ID" value="KAL1280341.1"/>
    <property type="molecule type" value="Genomic_DNA"/>
</dbReference>
<reference evidence="2 3" key="1">
    <citation type="submission" date="2023-09" db="EMBL/GenBank/DDBJ databases">
        <authorList>
            <person name="Wang M."/>
        </authorList>
    </citation>
    <scope>NUCLEOTIDE SEQUENCE [LARGE SCALE GENOMIC DNA]</scope>
    <source>
        <strain evidence="2">GT-2023</strain>
        <tissue evidence="2">Liver</tissue>
    </source>
</reference>
<dbReference type="Proteomes" id="UP001558613">
    <property type="component" value="Unassembled WGS sequence"/>
</dbReference>
<evidence type="ECO:0000256" key="1">
    <source>
        <dbReference type="SAM" id="SignalP"/>
    </source>
</evidence>
<protein>
    <submittedName>
        <fullName evidence="2">Uncharacterized protein</fullName>
    </submittedName>
</protein>
<evidence type="ECO:0000313" key="3">
    <source>
        <dbReference type="Proteomes" id="UP001558613"/>
    </source>
</evidence>
<proteinExistence type="predicted"/>
<feature type="signal peptide" evidence="1">
    <location>
        <begin position="1"/>
        <end position="21"/>
    </location>
</feature>
<evidence type="ECO:0000313" key="2">
    <source>
        <dbReference type="EMBL" id="KAL1280341.1"/>
    </source>
</evidence>
<comment type="caution">
    <text evidence="2">The sequence shown here is derived from an EMBL/GenBank/DDBJ whole genome shotgun (WGS) entry which is preliminary data.</text>
</comment>
<dbReference type="Gene3D" id="3.40.50.2300">
    <property type="match status" value="1"/>
</dbReference>